<sequence length="224" mass="23981">MEESSGVTQAPQVPQQRGERLLDIAVRYATERHWDVLPGAWLEDDGATPCCSCGARGCPAPGAHPLAADWSTAATGSASVIHTLWTKHPRATILLPTGRTFDALDVPETAGCLAMARMERRDVPLGPVIRTPARRMLFLVLPGAAAKVPDRVRKLGWSSPAGLNLIVHGEGTYLPAPPTRTGRHAPVQWAVPPTPANRWLPDADDLLNPLAYACGREAATLRSS</sequence>
<protein>
    <submittedName>
        <fullName evidence="2">Bifunctional DNA primase/polymerase</fullName>
    </submittedName>
</protein>
<dbReference type="Pfam" id="PF09250">
    <property type="entry name" value="Prim-Pol"/>
    <property type="match status" value="1"/>
</dbReference>
<feature type="domain" description="DNA primase/polymerase bifunctional N-terminal" evidence="1">
    <location>
        <begin position="25"/>
        <end position="207"/>
    </location>
</feature>
<reference evidence="2 3" key="1">
    <citation type="journal article" date="2019" name="Int. J. Syst. Evol. Microbiol.">
        <title>The Global Catalogue of Microorganisms (GCM) 10K type strain sequencing project: providing services to taxonomists for standard genome sequencing and annotation.</title>
        <authorList>
            <consortium name="The Broad Institute Genomics Platform"/>
            <consortium name="The Broad Institute Genome Sequencing Center for Infectious Disease"/>
            <person name="Wu L."/>
            <person name="Ma J."/>
        </authorList>
    </citation>
    <scope>NUCLEOTIDE SEQUENCE [LARGE SCALE GENOMIC DNA]</scope>
    <source>
        <strain evidence="2 3">JCM 4805</strain>
    </source>
</reference>
<organism evidence="2 3">
    <name type="scientific">Streptomyces olivaceiscleroticus</name>
    <dbReference type="NCBI Taxonomy" id="68245"/>
    <lineage>
        <taxon>Bacteria</taxon>
        <taxon>Bacillati</taxon>
        <taxon>Actinomycetota</taxon>
        <taxon>Actinomycetes</taxon>
        <taxon>Kitasatosporales</taxon>
        <taxon>Streptomycetaceae</taxon>
        <taxon>Streptomyces</taxon>
    </lineage>
</organism>
<gene>
    <name evidence="2" type="ORF">GCM10010361_62960</name>
</gene>
<dbReference type="EMBL" id="BAAABY010000045">
    <property type="protein sequence ID" value="GAA0489156.1"/>
    <property type="molecule type" value="Genomic_DNA"/>
</dbReference>
<comment type="caution">
    <text evidence="2">The sequence shown here is derived from an EMBL/GenBank/DDBJ whole genome shotgun (WGS) entry which is preliminary data.</text>
</comment>
<evidence type="ECO:0000259" key="1">
    <source>
        <dbReference type="SMART" id="SM00943"/>
    </source>
</evidence>
<dbReference type="RefSeq" id="WP_346098721.1">
    <property type="nucleotide sequence ID" value="NZ_BAAABY010000045.1"/>
</dbReference>
<dbReference type="Proteomes" id="UP001500909">
    <property type="component" value="Unassembled WGS sequence"/>
</dbReference>
<name>A0ABN1B3I2_9ACTN</name>
<dbReference type="InterPro" id="IPR015330">
    <property type="entry name" value="DNA_primase/pol_bifunc_N"/>
</dbReference>
<proteinExistence type="predicted"/>
<accession>A0ABN1B3I2</accession>
<evidence type="ECO:0000313" key="3">
    <source>
        <dbReference type="Proteomes" id="UP001500909"/>
    </source>
</evidence>
<keyword evidence="3" id="KW-1185">Reference proteome</keyword>
<dbReference type="SMART" id="SM00943">
    <property type="entry name" value="Prim-Pol"/>
    <property type="match status" value="1"/>
</dbReference>
<evidence type="ECO:0000313" key="2">
    <source>
        <dbReference type="EMBL" id="GAA0489156.1"/>
    </source>
</evidence>